<dbReference type="InterPro" id="IPR018959">
    <property type="entry name" value="DUF1989"/>
</dbReference>
<name>A0A1H8C8C2_9RHOB</name>
<evidence type="ECO:0000313" key="3">
    <source>
        <dbReference type="Proteomes" id="UP000198761"/>
    </source>
</evidence>
<dbReference type="AlphaFoldDB" id="A0A1H8C8C2"/>
<proteinExistence type="predicted"/>
<dbReference type="OrthoDB" id="9772660at2"/>
<dbReference type="RefSeq" id="WP_091298400.1">
    <property type="nucleotide sequence ID" value="NZ_FOCE01000002.1"/>
</dbReference>
<dbReference type="Proteomes" id="UP000198761">
    <property type="component" value="Unassembled WGS sequence"/>
</dbReference>
<keyword evidence="3" id="KW-1185">Reference proteome</keyword>
<dbReference type="STRING" id="933059.SAMN04488103_102424"/>
<sequence>MHLHRTPDQIAADRRRYEDHQRLGLEFSPRALPAPSPRPMPAAEDVLTTETLPGGWYTTLTLAKGECLRLAPGAAGASVALAAWSARDTSERMNLPDTVKVQWTTELTKGRVIFSDMGRVLLSITEDSCGAHDALTGGSTPATIARFGDPALRNTRDNLVLAAAKLGLDRRDLPAVLSLFAPVRVDAAGRFEWRAAMCAPGDWVELRAEMDLLLALSNCAHPLSPAAAEVPPALTLTHLAAQPVAADDLCRTATAEAIRGFENNARA</sequence>
<evidence type="ECO:0000313" key="2">
    <source>
        <dbReference type="EMBL" id="SEM91290.1"/>
    </source>
</evidence>
<organism evidence="2 3">
    <name type="scientific">Gemmobacter aquatilis</name>
    <dbReference type="NCBI Taxonomy" id="933059"/>
    <lineage>
        <taxon>Bacteria</taxon>
        <taxon>Pseudomonadati</taxon>
        <taxon>Pseudomonadota</taxon>
        <taxon>Alphaproteobacteria</taxon>
        <taxon>Rhodobacterales</taxon>
        <taxon>Paracoccaceae</taxon>
        <taxon>Gemmobacter</taxon>
    </lineage>
</organism>
<dbReference type="Pfam" id="PF09347">
    <property type="entry name" value="DUF1989"/>
    <property type="match status" value="1"/>
</dbReference>
<dbReference type="EMBL" id="FOCE01000002">
    <property type="protein sequence ID" value="SEM91290.1"/>
    <property type="molecule type" value="Genomic_DNA"/>
</dbReference>
<dbReference type="PANTHER" id="PTHR31527:SF0">
    <property type="entry name" value="RE64534P"/>
    <property type="match status" value="1"/>
</dbReference>
<reference evidence="2 3" key="1">
    <citation type="submission" date="2016-10" db="EMBL/GenBank/DDBJ databases">
        <authorList>
            <person name="de Groot N.N."/>
        </authorList>
    </citation>
    <scope>NUCLEOTIDE SEQUENCE [LARGE SCALE GENOMIC DNA]</scope>
    <source>
        <strain evidence="2 3">DSM 3857</strain>
    </source>
</reference>
<dbReference type="PANTHER" id="PTHR31527">
    <property type="entry name" value="RE64534P"/>
    <property type="match status" value="1"/>
</dbReference>
<dbReference type="NCBIfam" id="TIGR03425">
    <property type="entry name" value="urea_degr_2"/>
    <property type="match status" value="1"/>
</dbReference>
<protein>
    <recommendedName>
        <fullName evidence="1">DUF1989 domain-containing protein</fullName>
    </recommendedName>
</protein>
<feature type="domain" description="DUF1989" evidence="1">
    <location>
        <begin position="50"/>
        <end position="213"/>
    </location>
</feature>
<accession>A0A1H8C8C2</accession>
<gene>
    <name evidence="2" type="ORF">SAMN04488103_102424</name>
</gene>
<evidence type="ECO:0000259" key="1">
    <source>
        <dbReference type="Pfam" id="PF09347"/>
    </source>
</evidence>
<dbReference type="InterPro" id="IPR017792">
    <property type="entry name" value="UAAP1"/>
</dbReference>